<dbReference type="RefSeq" id="WP_216941514.1">
    <property type="nucleotide sequence ID" value="NZ_CP077062.1"/>
</dbReference>
<dbReference type="EMBL" id="CP077062">
    <property type="protein sequence ID" value="QWZ09668.1"/>
    <property type="molecule type" value="Genomic_DNA"/>
</dbReference>
<name>A0A975Y1M6_9ACTN</name>
<proteinExistence type="predicted"/>
<dbReference type="AlphaFoldDB" id="A0A975Y1M6"/>
<accession>A0A975Y1M6</accession>
<reference evidence="2" key="1">
    <citation type="submission" date="2021-06" db="EMBL/GenBank/DDBJ databases">
        <title>Complete genome sequence of Nocardioides sp. G188.</title>
        <authorList>
            <person name="Im W.-T."/>
        </authorList>
    </citation>
    <scope>NUCLEOTIDE SEQUENCE</scope>
    <source>
        <strain evidence="2">G188</strain>
    </source>
</reference>
<gene>
    <name evidence="2" type="ORF">KRR39_07990</name>
</gene>
<dbReference type="InterPro" id="IPR002575">
    <property type="entry name" value="Aminoglycoside_PTrfase"/>
</dbReference>
<protein>
    <submittedName>
        <fullName evidence="2">Aminoglycoside phosphotransferase family protein</fullName>
    </submittedName>
</protein>
<feature type="domain" description="Aminoglycoside phosphotransferase" evidence="1">
    <location>
        <begin position="204"/>
        <end position="368"/>
    </location>
</feature>
<dbReference type="KEGG" id="nps:KRR39_07990"/>
<sequence>MSSSAQETVLLAPDPVLPRRDDLLDDRVVGPRLAGLLDRAPGDRSGTCERVRAKYRRGESLRASYRIGPEPGGLLVSARMFPAAAAPGQFSCARDAAVRQGADPGSVLFDEETSTVFWVFPQDRKLLGLRALTSPPPGLRSVFGAPWTQSEMKAYTPEKAATFRCADARGATVGFAKVQSGDDGRRGVALLRAVRRGVAERGGLRLPDAIGYLPDQHLALFTPAPGRPLHQLDRVAYPEAMAALGAALSVLHAQPIHGFAPFTRLDPGRLVAAGSLVRAARPDLGPVTEGLVRELLRTAPPPGARVLLHGDLHPKNVLVDDQGVSLVDFDEASAGPAAAELGGVLARLWCPRPRDPIDPDTARAAAEALLAAYQHGPSRTDLLWYAAAALLVERAARAISRVDVATIGDLERVLATARRWAGHQGADR</sequence>
<evidence type="ECO:0000259" key="1">
    <source>
        <dbReference type="Pfam" id="PF01636"/>
    </source>
</evidence>
<evidence type="ECO:0000313" key="2">
    <source>
        <dbReference type="EMBL" id="QWZ09668.1"/>
    </source>
</evidence>
<dbReference type="Proteomes" id="UP000683575">
    <property type="component" value="Chromosome"/>
</dbReference>
<evidence type="ECO:0000313" key="3">
    <source>
        <dbReference type="Proteomes" id="UP000683575"/>
    </source>
</evidence>
<dbReference type="Pfam" id="PF01636">
    <property type="entry name" value="APH"/>
    <property type="match status" value="1"/>
</dbReference>
<keyword evidence="3" id="KW-1185">Reference proteome</keyword>
<organism evidence="2 3">
    <name type="scientific">Nocardioides panacis</name>
    <dbReference type="NCBI Taxonomy" id="2849501"/>
    <lineage>
        <taxon>Bacteria</taxon>
        <taxon>Bacillati</taxon>
        <taxon>Actinomycetota</taxon>
        <taxon>Actinomycetes</taxon>
        <taxon>Propionibacteriales</taxon>
        <taxon>Nocardioidaceae</taxon>
        <taxon>Nocardioides</taxon>
    </lineage>
</organism>